<evidence type="ECO:0000256" key="15">
    <source>
        <dbReference type="SAM" id="MobiDB-lite"/>
    </source>
</evidence>
<protein>
    <recommendedName>
        <fullName evidence="14">RING finger protein 17</fullName>
    </recommendedName>
</protein>
<reference evidence="17" key="2">
    <citation type="submission" date="2025-09" db="UniProtKB">
        <authorList>
            <consortium name="Ensembl"/>
        </authorList>
    </citation>
    <scope>IDENTIFICATION</scope>
</reference>
<keyword evidence="11" id="KW-0539">Nucleus</keyword>
<keyword evidence="10" id="KW-0744">Spermatogenesis</keyword>
<dbReference type="CDD" id="cd20414">
    <property type="entry name" value="Tudor_TDRD4_rpt1"/>
    <property type="match status" value="1"/>
</dbReference>
<dbReference type="Ensembl" id="ENSACDT00005005252.1">
    <property type="protein sequence ID" value="ENSACDP00005004362.1"/>
    <property type="gene ID" value="ENSACDG00005003202.1"/>
</dbReference>
<evidence type="ECO:0000256" key="1">
    <source>
        <dbReference type="ARBA" id="ARBA00004123"/>
    </source>
</evidence>
<evidence type="ECO:0000256" key="7">
    <source>
        <dbReference type="ARBA" id="ARBA00022771"/>
    </source>
</evidence>
<feature type="domain" description="Tudor" evidence="16">
    <location>
        <begin position="1224"/>
        <end position="1281"/>
    </location>
</feature>
<dbReference type="GO" id="GO:0030154">
    <property type="term" value="P:cell differentiation"/>
    <property type="evidence" value="ECO:0007669"/>
    <property type="project" value="UniProtKB-KW"/>
</dbReference>
<evidence type="ECO:0000256" key="11">
    <source>
        <dbReference type="ARBA" id="ARBA00023242"/>
    </source>
</evidence>
<name>A0A8B9DD08_ANSCY</name>
<evidence type="ECO:0000256" key="14">
    <source>
        <dbReference type="ARBA" id="ARBA00072636"/>
    </source>
</evidence>
<comment type="subcellular location">
    <subcellularLocation>
        <location evidence="2">Cytoplasm</location>
    </subcellularLocation>
    <subcellularLocation>
        <location evidence="1">Nucleus</location>
    </subcellularLocation>
</comment>
<evidence type="ECO:0000256" key="12">
    <source>
        <dbReference type="ARBA" id="ARBA00057086"/>
    </source>
</evidence>
<dbReference type="Gene3D" id="2.30.30.140">
    <property type="match status" value="4"/>
</dbReference>
<evidence type="ECO:0000256" key="2">
    <source>
        <dbReference type="ARBA" id="ARBA00004496"/>
    </source>
</evidence>
<dbReference type="InterPro" id="IPR002999">
    <property type="entry name" value="Tudor"/>
</dbReference>
<dbReference type="InterPro" id="IPR047845">
    <property type="entry name" value="RNF17-like_TUDOR_rpt1"/>
</dbReference>
<evidence type="ECO:0000313" key="17">
    <source>
        <dbReference type="Ensembl" id="ENSACDP00005004362.1"/>
    </source>
</evidence>
<evidence type="ECO:0000256" key="13">
    <source>
        <dbReference type="ARBA" id="ARBA00062119"/>
    </source>
</evidence>
<feature type="region of interest" description="Disordered" evidence="15">
    <location>
        <begin position="56"/>
        <end position="102"/>
    </location>
</feature>
<evidence type="ECO:0000259" key="16">
    <source>
        <dbReference type="PROSITE" id="PS50304"/>
    </source>
</evidence>
<dbReference type="Gene3D" id="2.40.50.90">
    <property type="match status" value="5"/>
</dbReference>
<organism evidence="17 18">
    <name type="scientific">Anser cygnoides</name>
    <name type="common">Swan goose</name>
    <dbReference type="NCBI Taxonomy" id="8845"/>
    <lineage>
        <taxon>Eukaryota</taxon>
        <taxon>Metazoa</taxon>
        <taxon>Chordata</taxon>
        <taxon>Craniata</taxon>
        <taxon>Vertebrata</taxon>
        <taxon>Euteleostomi</taxon>
        <taxon>Archelosauria</taxon>
        <taxon>Archosauria</taxon>
        <taxon>Dinosauria</taxon>
        <taxon>Saurischia</taxon>
        <taxon>Theropoda</taxon>
        <taxon>Coelurosauria</taxon>
        <taxon>Aves</taxon>
        <taxon>Neognathae</taxon>
        <taxon>Galloanserae</taxon>
        <taxon>Anseriformes</taxon>
        <taxon>Anatidae</taxon>
        <taxon>Anserinae</taxon>
        <taxon>Anser</taxon>
    </lineage>
</organism>
<comment type="function">
    <text evidence="12">Seems to be involved in regulation of transcriptional activity of MYC. In vitro, inhibits DNA-binding activity of Mad-MAX heterodimers. Can recruit Mad transcriptional repressors (MXD1, MXD3, MXD4 and MXI1) to the cytoplasm. May be involved in spermiogenesis.</text>
</comment>
<feature type="compositionally biased region" description="Basic and acidic residues" evidence="15">
    <location>
        <begin position="387"/>
        <end position="398"/>
    </location>
</feature>
<evidence type="ECO:0000256" key="8">
    <source>
        <dbReference type="ARBA" id="ARBA00022782"/>
    </source>
</evidence>
<dbReference type="InterPro" id="IPR047849">
    <property type="entry name" value="RNF17-like_TUDOR_rpt4"/>
</dbReference>
<dbReference type="CDD" id="cd20417">
    <property type="entry name" value="Tudor_TDRD4_rpt4"/>
    <property type="match status" value="1"/>
</dbReference>
<dbReference type="GO" id="GO:0005737">
    <property type="term" value="C:cytoplasm"/>
    <property type="evidence" value="ECO:0007669"/>
    <property type="project" value="UniProtKB-SubCell"/>
</dbReference>
<dbReference type="InterPro" id="IPR035437">
    <property type="entry name" value="SNase_OB-fold_sf"/>
</dbReference>
<dbReference type="GO" id="GO:0007283">
    <property type="term" value="P:spermatogenesis"/>
    <property type="evidence" value="ECO:0007669"/>
    <property type="project" value="UniProtKB-KW"/>
</dbReference>
<dbReference type="SUPFAM" id="SSF63748">
    <property type="entry name" value="Tudor/PWWP/MBT"/>
    <property type="match status" value="4"/>
</dbReference>
<reference evidence="17" key="1">
    <citation type="submission" date="2025-08" db="UniProtKB">
        <authorList>
            <consortium name="Ensembl"/>
        </authorList>
    </citation>
    <scope>IDENTIFICATION</scope>
</reference>
<dbReference type="Pfam" id="PF00567">
    <property type="entry name" value="TUDOR"/>
    <property type="match status" value="4"/>
</dbReference>
<comment type="subunit">
    <text evidence="13">Interacts with MXD1, MXD3, MXD4, MXI1 and PIWIL1. Self-associates.</text>
</comment>
<dbReference type="PANTHER" id="PTHR16442">
    <property type="entry name" value="RING FINGER PROTEIN 17"/>
    <property type="match status" value="1"/>
</dbReference>
<feature type="compositionally biased region" description="Polar residues" evidence="15">
    <location>
        <begin position="84"/>
        <end position="98"/>
    </location>
</feature>
<evidence type="ECO:0000256" key="4">
    <source>
        <dbReference type="ARBA" id="ARBA00022490"/>
    </source>
</evidence>
<dbReference type="FunFam" id="2.30.30.140:FF:000114">
    <property type="entry name" value="RING finger protein 17"/>
    <property type="match status" value="1"/>
</dbReference>
<dbReference type="GO" id="GO:0008270">
    <property type="term" value="F:zinc ion binding"/>
    <property type="evidence" value="ECO:0007669"/>
    <property type="project" value="UniProtKB-KW"/>
</dbReference>
<feature type="region of interest" description="Disordered" evidence="15">
    <location>
        <begin position="387"/>
        <end position="407"/>
    </location>
</feature>
<evidence type="ECO:0000256" key="9">
    <source>
        <dbReference type="ARBA" id="ARBA00022833"/>
    </source>
</evidence>
<evidence type="ECO:0000256" key="5">
    <source>
        <dbReference type="ARBA" id="ARBA00022723"/>
    </source>
</evidence>
<keyword evidence="18" id="KW-1185">Reference proteome</keyword>
<evidence type="ECO:0000256" key="6">
    <source>
        <dbReference type="ARBA" id="ARBA00022737"/>
    </source>
</evidence>
<keyword evidence="7" id="KW-0863">Zinc-finger</keyword>
<keyword evidence="8" id="KW-0221">Differentiation</keyword>
<dbReference type="PANTHER" id="PTHR16442:SF1">
    <property type="entry name" value="RING FINGER PROTEIN 17"/>
    <property type="match status" value="1"/>
</dbReference>
<evidence type="ECO:0000256" key="3">
    <source>
        <dbReference type="ARBA" id="ARBA00022473"/>
    </source>
</evidence>
<keyword evidence="3" id="KW-0217">Developmental protein</keyword>
<feature type="domain" description="Tudor" evidence="16">
    <location>
        <begin position="1447"/>
        <end position="1507"/>
    </location>
</feature>
<keyword evidence="4" id="KW-0963">Cytoplasm</keyword>
<keyword evidence="9" id="KW-0862">Zinc</keyword>
<dbReference type="SMART" id="SM00333">
    <property type="entry name" value="TUDOR"/>
    <property type="match status" value="4"/>
</dbReference>
<accession>A0A8B9DD08</accession>
<evidence type="ECO:0000313" key="18">
    <source>
        <dbReference type="Proteomes" id="UP000694521"/>
    </source>
</evidence>
<sequence length="1591" mass="179502">MSRKKESVDGSSEELTRRKLKAIRQCLKTLEEDLTEQSHRRSDLCHTLNDTGVKEISDGVKNEETDFSGSSSTETKMDVKLGLSGSSSEDLARPSSSNTEDKNVQCLISSNSGLDCKPGGAPSADMENKTLEGIDEALWIGICNLSHLQDADEMLKCFELQVKQEGDKVAETADRKFDELVTSLLSRKRKLHAELVKSINNYSADVAKAKRLIEEKKKGLIGAIRIARELKITPSVRTYCDLDQVIHDLKLPVDAELSRVSSLKEKTSPRFLLNTEEITSFLKNLGKIEWGASGYDDNGQHAFSPGDKKEISSCDTQLSVDNMIPPPCRESKIKARANKPGVHKAVKNVQVQESLAVVPHQNIPALPNCLSSPDVIIEEIVEDDLEKLPPEHHNEQRKKLSKKKTRSEHKAGSTELVFVSHVVNPCCFYIHRYSQRKERIFLEEKLSNFCCSKSSYLLPSDVLELGVQIFIKSKETRMWCRGTITKLIPVKSKKEEKPSDPIRYTVCDVAVMEVFLIDLGSSEALVFSRYDAAERPEPAPLQIIEPDDICLFVRKPDENIEAELAAVPPLAVQCSLKDIVPKNASEGWGEEAKTKFLGMVNNKVVLMTTYREEDGVLIVDLKKPPYNNISNDMPASLKDALVFLDLARFKSRLPNHLENNTVLQYKPPKIPEEKEVFVVVCHINSPSDFYLQLVDSLDTLAFPKKNKERDKHQDSKDLQIVCPVEGQPCIAKHKDGNWYRAQMTGLPHSQEVVVKYVDFGSVANVTLKDICKAEDEILSFPEKAIKCRLAYIEPYKAADEWNREATRRFKEMTEDKFMVCSIVEVLKNNILSVKLFYSHDPHGRDSSINCQLVKEDLASYIPGYVESTSVRPNEIWDLPVEETAENLKDLNPMNMRLLEEERDFRSLSKKELQVRISHVVSPSKIFIQWLSSESILKSLQEKMAVFYKESQPQSVKWECNMHCAVYVHDLKQWQRGQISRIVSETTAEVILYDSGVEKIVDISCLRKLEENMKRIRTLAIECSLVDVSPTGGSTRWTATVCDCISDYLTGAQAKIIIQESDTACALPVKIFCKDEAGQLIDISEHLIKKGLAFRNTRTHKAAVACAVPKKHPDIRLEEENLQLNGCNSETACVRSSAAQEKDGDVSESEQKPCEINKSLVHLQMHEIYKAPIIPEAKIFQAIVSCIGHDGTIYMIPKLFESKLNELMSEIQSNFKCLGLLEPYCWKKGEACVIRGSDTLWYRGKVVELGGGTLQVQYIDHGCIEKVPQCHLYPTTLYTDTPPFCIPCQLYKTVPVGNFWQQDAVHILQELLTNKEVEIHVQELPDNPWGKLSISLYFNGMSLSSFMAYQQYCVAKDCQDVPKQELLEGNIHVLPSYTLPPLPVPGDIFPVRVTHFVSPKEVYICLNPSENVTKPSATEGDASCNLDSLNEALKWYNKNVDSLPLLTNFRTEMPCLVEYKDGLWYRAKLLSVEEFNPVKILIQFVDYGNFLVVPTSKLRHIPHHLLQYPIQAVRALLAGFKPPLSDTNAKRIPYCPEWSVEALWAMMDCTEGKQLSASVLASSPEVTVFLYEDDQKLVHMKLIEMGLADLDE</sequence>
<keyword evidence="5" id="KW-0479">Metal-binding</keyword>
<keyword evidence="6" id="KW-0677">Repeat</keyword>
<dbReference type="GO" id="GO:0005634">
    <property type="term" value="C:nucleus"/>
    <property type="evidence" value="ECO:0007669"/>
    <property type="project" value="UniProtKB-SubCell"/>
</dbReference>
<dbReference type="Proteomes" id="UP000694521">
    <property type="component" value="Unplaced"/>
</dbReference>
<dbReference type="SUPFAM" id="SSF50199">
    <property type="entry name" value="Staphylococcal nuclease"/>
    <property type="match status" value="1"/>
</dbReference>
<dbReference type="PROSITE" id="PS50304">
    <property type="entry name" value="TUDOR"/>
    <property type="match status" value="3"/>
</dbReference>
<feature type="domain" description="Tudor" evidence="16">
    <location>
        <begin position="722"/>
        <end position="780"/>
    </location>
</feature>
<evidence type="ECO:0000256" key="10">
    <source>
        <dbReference type="ARBA" id="ARBA00022871"/>
    </source>
</evidence>
<proteinExistence type="predicted"/>